<accession>A0AAE3QEB8</accession>
<feature type="domain" description="Peptidase S9 prolyl oligopeptidase catalytic" evidence="2">
    <location>
        <begin position="93"/>
        <end position="232"/>
    </location>
</feature>
<sequence length="251" mass="26965">MATVTRHLIDRGDGALVELFQAQTPNTPNGAILFVHGFQRGLLLGGKEAVDSGTLTRFSSRFNITAAAISQPGFGASDGPFDFCGPITQQAISAAIQFMQHNSFMDLNRFALFGNSRGAVASAMVATKIPDLGALILMSGVYDLKAAYQLSSAGIRQAIETEAGLSDKAFADRSALLHASKIRAETLILHGTRDDRAPFDQANKLAAELSKVGTAVTLRTFDCGHRIPQEQTAPALRDFLERIFAAKPRYH</sequence>
<dbReference type="EMBL" id="JALDYZ010000013">
    <property type="protein sequence ID" value="MDI7924212.1"/>
    <property type="molecule type" value="Genomic_DNA"/>
</dbReference>
<dbReference type="Gene3D" id="3.40.50.1820">
    <property type="entry name" value="alpha/beta hydrolase"/>
    <property type="match status" value="1"/>
</dbReference>
<protein>
    <submittedName>
        <fullName evidence="3">Prolyl oligopeptidase family serine peptidase</fullName>
    </submittedName>
</protein>
<dbReference type="SUPFAM" id="SSF53474">
    <property type="entry name" value="alpha/beta-Hydrolases"/>
    <property type="match status" value="1"/>
</dbReference>
<organism evidence="3 4">
    <name type="scientific">Ferirhizobium litorale</name>
    <dbReference type="NCBI Taxonomy" id="2927786"/>
    <lineage>
        <taxon>Bacteria</taxon>
        <taxon>Pseudomonadati</taxon>
        <taxon>Pseudomonadota</taxon>
        <taxon>Alphaproteobacteria</taxon>
        <taxon>Hyphomicrobiales</taxon>
        <taxon>Rhizobiaceae</taxon>
        <taxon>Ferirhizobium</taxon>
    </lineage>
</organism>
<evidence type="ECO:0000259" key="2">
    <source>
        <dbReference type="Pfam" id="PF00326"/>
    </source>
</evidence>
<keyword evidence="1" id="KW-0378">Hydrolase</keyword>
<reference evidence="3" key="1">
    <citation type="submission" date="2022-03" db="EMBL/GenBank/DDBJ databases">
        <title>Fererhizobium litorale gen. nov., sp. nov., isolated from sandy sediments of the Sea of Japan seashore.</title>
        <authorList>
            <person name="Romanenko L."/>
            <person name="Kurilenko V."/>
            <person name="Otstavnykh N."/>
            <person name="Svetashev V."/>
            <person name="Tekutyeva L."/>
            <person name="Isaeva M."/>
            <person name="Mikhailov V."/>
        </authorList>
    </citation>
    <scope>NUCLEOTIDE SEQUENCE</scope>
    <source>
        <strain evidence="3">KMM 9576</strain>
    </source>
</reference>
<evidence type="ECO:0000256" key="1">
    <source>
        <dbReference type="ARBA" id="ARBA00022801"/>
    </source>
</evidence>
<dbReference type="GO" id="GO:0006508">
    <property type="term" value="P:proteolysis"/>
    <property type="evidence" value="ECO:0007669"/>
    <property type="project" value="InterPro"/>
</dbReference>
<dbReference type="Proteomes" id="UP001161580">
    <property type="component" value="Unassembled WGS sequence"/>
</dbReference>
<comment type="caution">
    <text evidence="3">The sequence shown here is derived from an EMBL/GenBank/DDBJ whole genome shotgun (WGS) entry which is preliminary data.</text>
</comment>
<evidence type="ECO:0000313" key="3">
    <source>
        <dbReference type="EMBL" id="MDI7924212.1"/>
    </source>
</evidence>
<dbReference type="GO" id="GO:0004252">
    <property type="term" value="F:serine-type endopeptidase activity"/>
    <property type="evidence" value="ECO:0007669"/>
    <property type="project" value="TreeGrafter"/>
</dbReference>
<gene>
    <name evidence="3" type="ORF">MRS75_19285</name>
</gene>
<dbReference type="InterPro" id="IPR029058">
    <property type="entry name" value="AB_hydrolase_fold"/>
</dbReference>
<dbReference type="Pfam" id="PF00326">
    <property type="entry name" value="Peptidase_S9"/>
    <property type="match status" value="1"/>
</dbReference>
<dbReference type="PANTHER" id="PTHR42776">
    <property type="entry name" value="SERINE PEPTIDASE S9 FAMILY MEMBER"/>
    <property type="match status" value="1"/>
</dbReference>
<evidence type="ECO:0000313" key="4">
    <source>
        <dbReference type="Proteomes" id="UP001161580"/>
    </source>
</evidence>
<dbReference type="InterPro" id="IPR001375">
    <property type="entry name" value="Peptidase_S9_cat"/>
</dbReference>
<proteinExistence type="predicted"/>
<keyword evidence="4" id="KW-1185">Reference proteome</keyword>
<dbReference type="AlphaFoldDB" id="A0AAE3QEB8"/>
<name>A0AAE3QEB8_9HYPH</name>
<dbReference type="RefSeq" id="WP_311788286.1">
    <property type="nucleotide sequence ID" value="NZ_JALDYY010000014.1"/>
</dbReference>
<dbReference type="PANTHER" id="PTHR42776:SF27">
    <property type="entry name" value="DIPEPTIDYL PEPTIDASE FAMILY MEMBER 6"/>
    <property type="match status" value="1"/>
</dbReference>